<protein>
    <submittedName>
        <fullName evidence="7">Flagellar hook-basal body complex protein</fullName>
    </submittedName>
</protein>
<evidence type="ECO:0000256" key="2">
    <source>
        <dbReference type="RuleBase" id="RU362116"/>
    </source>
</evidence>
<evidence type="ECO:0000313" key="8">
    <source>
        <dbReference type="Proteomes" id="UP000463883"/>
    </source>
</evidence>
<evidence type="ECO:0000259" key="5">
    <source>
        <dbReference type="Pfam" id="PF06429"/>
    </source>
</evidence>
<dbReference type="GO" id="GO:0009425">
    <property type="term" value="C:bacterial-type flagellum basal body"/>
    <property type="evidence" value="ECO:0007669"/>
    <property type="project" value="UniProtKB-SubCell"/>
</dbReference>
<evidence type="ECO:0000259" key="6">
    <source>
        <dbReference type="Pfam" id="PF22692"/>
    </source>
</evidence>
<dbReference type="InterPro" id="IPR001444">
    <property type="entry name" value="Flag_bb_rod_N"/>
</dbReference>
<dbReference type="PANTHER" id="PTHR30435">
    <property type="entry name" value="FLAGELLAR PROTEIN"/>
    <property type="match status" value="1"/>
</dbReference>
<dbReference type="InterPro" id="IPR037925">
    <property type="entry name" value="FlgE/F/G-like"/>
</dbReference>
<name>A0A6P1MIW2_9FIRM</name>
<dbReference type="AlphaFoldDB" id="A0A6P1MIW2"/>
<dbReference type="InterPro" id="IPR020013">
    <property type="entry name" value="Flagellar_FlgE/F/G"/>
</dbReference>
<comment type="similarity">
    <text evidence="1 2">Belongs to the flagella basal body rod proteins family.</text>
</comment>
<dbReference type="EMBL" id="CP047591">
    <property type="protein sequence ID" value="QHI71928.1"/>
    <property type="molecule type" value="Genomic_DNA"/>
</dbReference>
<feature type="domain" description="Flagellar hook protein FlgE/F/G-like D1" evidence="6">
    <location>
        <begin position="89"/>
        <end position="146"/>
    </location>
</feature>
<dbReference type="NCBIfam" id="TIGR03506">
    <property type="entry name" value="FlgEFG_subfam"/>
    <property type="match status" value="1"/>
</dbReference>
<keyword evidence="7" id="KW-0282">Flagellum</keyword>
<evidence type="ECO:0000259" key="4">
    <source>
        <dbReference type="Pfam" id="PF00460"/>
    </source>
</evidence>
<dbReference type="SUPFAM" id="SSF117143">
    <property type="entry name" value="Flagellar hook protein flgE"/>
    <property type="match status" value="1"/>
</dbReference>
<accession>A0A6P1MIW2</accession>
<keyword evidence="8" id="KW-1185">Reference proteome</keyword>
<gene>
    <name evidence="7" type="ORF">Ami3637_05560</name>
</gene>
<keyword evidence="7" id="KW-0966">Cell projection</keyword>
<sequence length="257" mass="28161">MDISFYTAGAGARAQQSKLDVIGNNMSNVNTTAYKSQSAGFADLLYSNIRDDANKNTQLKVGSGVRLEKTDSNFASGGPQATDNPTDYMIVGSGFFAVQDPGTNEIFYTRDGNFRRSIRSDGNFYLATANGELVLDSDLKPINLSPKKTKNSANNSNTSNNSKDSKDMEEVKEPGVFDFKIKDGMLLKGNNLFSPVAKNGQPVLQENAKVEKGYLELSNVEVSSEMSKLIETQRAYSMSLKMIQTSNEIEEVINNLR</sequence>
<evidence type="ECO:0000256" key="1">
    <source>
        <dbReference type="ARBA" id="ARBA00009677"/>
    </source>
</evidence>
<comment type="subcellular location">
    <subcellularLocation>
        <location evidence="2">Bacterial flagellum basal body</location>
    </subcellularLocation>
</comment>
<dbReference type="GO" id="GO:0071978">
    <property type="term" value="P:bacterial-type flagellum-dependent swarming motility"/>
    <property type="evidence" value="ECO:0007669"/>
    <property type="project" value="TreeGrafter"/>
</dbReference>
<keyword evidence="7" id="KW-0969">Cilium</keyword>
<reference evidence="7 8" key="1">
    <citation type="submission" date="2020-01" db="EMBL/GenBank/DDBJ databases">
        <title>Genomic analysis of Aminipila sp. CBA3637.</title>
        <authorList>
            <person name="Kim Y.B."/>
            <person name="Roh S.W."/>
        </authorList>
    </citation>
    <scope>NUCLEOTIDE SEQUENCE [LARGE SCALE GENOMIC DNA]</scope>
    <source>
        <strain evidence="7 8">CBA3637</strain>
    </source>
</reference>
<dbReference type="InterPro" id="IPR053967">
    <property type="entry name" value="LlgE_F_G-like_D1"/>
</dbReference>
<dbReference type="Pfam" id="PF22692">
    <property type="entry name" value="LlgE_F_G_D1"/>
    <property type="match status" value="1"/>
</dbReference>
<feature type="domain" description="Flagellar basal body rod protein N-terminal" evidence="4">
    <location>
        <begin position="5"/>
        <end position="35"/>
    </location>
</feature>
<dbReference type="InterPro" id="IPR010930">
    <property type="entry name" value="Flg_bb/hook_C_dom"/>
</dbReference>
<dbReference type="Pfam" id="PF00460">
    <property type="entry name" value="Flg_bb_rod"/>
    <property type="match status" value="1"/>
</dbReference>
<proteinExistence type="inferred from homology"/>
<dbReference type="Pfam" id="PF06429">
    <property type="entry name" value="Flg_bbr_C"/>
    <property type="match status" value="1"/>
</dbReference>
<feature type="region of interest" description="Disordered" evidence="3">
    <location>
        <begin position="145"/>
        <end position="170"/>
    </location>
</feature>
<keyword evidence="2" id="KW-0975">Bacterial flagellum</keyword>
<evidence type="ECO:0000313" key="7">
    <source>
        <dbReference type="EMBL" id="QHI71928.1"/>
    </source>
</evidence>
<dbReference type="KEGG" id="amic:Ami3637_05560"/>
<evidence type="ECO:0000256" key="3">
    <source>
        <dbReference type="SAM" id="MobiDB-lite"/>
    </source>
</evidence>
<feature type="domain" description="Flagellar basal-body/hook protein C-terminal" evidence="5">
    <location>
        <begin position="212"/>
        <end position="256"/>
    </location>
</feature>
<feature type="compositionally biased region" description="Low complexity" evidence="3">
    <location>
        <begin position="151"/>
        <end position="162"/>
    </location>
</feature>
<dbReference type="Proteomes" id="UP000463883">
    <property type="component" value="Chromosome"/>
</dbReference>
<dbReference type="PANTHER" id="PTHR30435:SF19">
    <property type="entry name" value="FLAGELLAR BASAL-BODY ROD PROTEIN FLGG"/>
    <property type="match status" value="1"/>
</dbReference>
<dbReference type="RefSeq" id="WP_162361698.1">
    <property type="nucleotide sequence ID" value="NZ_CP047591.1"/>
</dbReference>
<organism evidence="7 8">
    <name type="scientific">Aminipila terrae</name>
    <dbReference type="NCBI Taxonomy" id="2697030"/>
    <lineage>
        <taxon>Bacteria</taxon>
        <taxon>Bacillati</taxon>
        <taxon>Bacillota</taxon>
        <taxon>Clostridia</taxon>
        <taxon>Peptostreptococcales</taxon>
        <taxon>Anaerovoracaceae</taxon>
        <taxon>Aminipila</taxon>
    </lineage>
</organism>